<evidence type="ECO:0000256" key="10">
    <source>
        <dbReference type="ARBA" id="ARBA00023201"/>
    </source>
</evidence>
<evidence type="ECO:0000256" key="2">
    <source>
        <dbReference type="ARBA" id="ARBA00022448"/>
    </source>
</evidence>
<accession>R7UCG1</accession>
<dbReference type="STRING" id="283909.R7UCG1"/>
<dbReference type="AlphaFoldDB" id="R7UCG1"/>
<reference evidence="15 17" key="2">
    <citation type="journal article" date="2013" name="Nature">
        <title>Insights into bilaterian evolution from three spiralian genomes.</title>
        <authorList>
            <person name="Simakov O."/>
            <person name="Marletaz F."/>
            <person name="Cho S.J."/>
            <person name="Edsinger-Gonzales E."/>
            <person name="Havlak P."/>
            <person name="Hellsten U."/>
            <person name="Kuo D.H."/>
            <person name="Larsson T."/>
            <person name="Lv J."/>
            <person name="Arendt D."/>
            <person name="Savage R."/>
            <person name="Osoegawa K."/>
            <person name="de Jong P."/>
            <person name="Grimwood J."/>
            <person name="Chapman J.A."/>
            <person name="Shapiro H."/>
            <person name="Aerts A."/>
            <person name="Otillar R.P."/>
            <person name="Terry A.Y."/>
            <person name="Boore J.L."/>
            <person name="Grigoriev I.V."/>
            <person name="Lindberg D.R."/>
            <person name="Seaver E.C."/>
            <person name="Weisblat D.A."/>
            <person name="Putnam N.H."/>
            <person name="Rokhsar D.S."/>
        </authorList>
    </citation>
    <scope>NUCLEOTIDE SEQUENCE</scope>
    <source>
        <strain evidence="15 17">I ESC-2004</strain>
    </source>
</reference>
<dbReference type="OMA" id="TYSIWSL"/>
<evidence type="ECO:0000256" key="11">
    <source>
        <dbReference type="ARBA" id="ARBA00023303"/>
    </source>
</evidence>
<evidence type="ECO:0000256" key="9">
    <source>
        <dbReference type="ARBA" id="ARBA00023180"/>
    </source>
</evidence>
<keyword evidence="2 12" id="KW-0813">Transport</keyword>
<evidence type="ECO:0000256" key="1">
    <source>
        <dbReference type="ARBA" id="ARBA00004141"/>
    </source>
</evidence>
<dbReference type="Gene3D" id="1.10.287.770">
    <property type="entry name" value="YojJ-like"/>
    <property type="match status" value="1"/>
</dbReference>
<dbReference type="EMBL" id="AMQN01009237">
    <property type="status" value="NOT_ANNOTATED_CDS"/>
    <property type="molecule type" value="Genomic_DNA"/>
</dbReference>
<evidence type="ECO:0000256" key="14">
    <source>
        <dbReference type="SAM" id="Phobius"/>
    </source>
</evidence>
<dbReference type="InterPro" id="IPR001873">
    <property type="entry name" value="ENaC"/>
</dbReference>
<keyword evidence="7 12" id="KW-0406">Ion transport</keyword>
<keyword evidence="11 12" id="KW-0407">Ion channel</keyword>
<keyword evidence="3 12" id="KW-0894">Sodium channel</keyword>
<dbReference type="FunFam" id="1.10.287.770:FF:000001">
    <property type="entry name" value="Acid-sensing ion channel subunit 1"/>
    <property type="match status" value="1"/>
</dbReference>
<reference evidence="16" key="3">
    <citation type="submission" date="2015-06" db="UniProtKB">
        <authorList>
            <consortium name="EnsemblMetazoa"/>
        </authorList>
    </citation>
    <scope>IDENTIFICATION</scope>
</reference>
<dbReference type="OrthoDB" id="6502088at2759"/>
<evidence type="ECO:0000256" key="8">
    <source>
        <dbReference type="ARBA" id="ARBA00023136"/>
    </source>
</evidence>
<keyword evidence="8 14" id="KW-0472">Membrane</keyword>
<dbReference type="Proteomes" id="UP000014760">
    <property type="component" value="Unassembled WGS sequence"/>
</dbReference>
<evidence type="ECO:0000256" key="4">
    <source>
        <dbReference type="ARBA" id="ARBA00022692"/>
    </source>
</evidence>
<keyword evidence="6" id="KW-0915">Sodium</keyword>
<evidence type="ECO:0000256" key="6">
    <source>
        <dbReference type="ARBA" id="ARBA00023053"/>
    </source>
</evidence>
<evidence type="ECO:0000256" key="12">
    <source>
        <dbReference type="RuleBase" id="RU000679"/>
    </source>
</evidence>
<evidence type="ECO:0000256" key="13">
    <source>
        <dbReference type="SAM" id="MobiDB-lite"/>
    </source>
</evidence>
<name>R7UCG1_CAPTE</name>
<organism evidence="15">
    <name type="scientific">Capitella teleta</name>
    <name type="common">Polychaete worm</name>
    <dbReference type="NCBI Taxonomy" id="283909"/>
    <lineage>
        <taxon>Eukaryota</taxon>
        <taxon>Metazoa</taxon>
        <taxon>Spiralia</taxon>
        <taxon>Lophotrochozoa</taxon>
        <taxon>Annelida</taxon>
        <taxon>Polychaeta</taxon>
        <taxon>Sedentaria</taxon>
        <taxon>Scolecida</taxon>
        <taxon>Capitellidae</taxon>
        <taxon>Capitella</taxon>
    </lineage>
</organism>
<evidence type="ECO:0000256" key="7">
    <source>
        <dbReference type="ARBA" id="ARBA00023065"/>
    </source>
</evidence>
<keyword evidence="5 14" id="KW-1133">Transmembrane helix</keyword>
<evidence type="ECO:0000313" key="15">
    <source>
        <dbReference type="EMBL" id="ELU01458.1"/>
    </source>
</evidence>
<evidence type="ECO:0008006" key="18">
    <source>
        <dbReference type="Google" id="ProtNLM"/>
    </source>
</evidence>
<dbReference type="EMBL" id="KB305006">
    <property type="protein sequence ID" value="ELU01458.1"/>
    <property type="molecule type" value="Genomic_DNA"/>
</dbReference>
<comment type="similarity">
    <text evidence="12">Belongs to the amiloride-sensitive sodium channel (TC 1.A.6) family.</text>
</comment>
<dbReference type="Gene3D" id="2.60.470.10">
    <property type="entry name" value="Acid-sensing ion channels like domains"/>
    <property type="match status" value="1"/>
</dbReference>
<dbReference type="EMBL" id="AMQN01009236">
    <property type="status" value="NOT_ANNOTATED_CDS"/>
    <property type="molecule type" value="Genomic_DNA"/>
</dbReference>
<sequence length="1057" mass="121856">MPIAVSALIARQYNPISTVEDAVEKRYQFWRYGVRMALSWRQLVILAPPVLSLSWTISVRDGTHLKKDAGAPMPSPKREVSEIQMKDPENPLLGFQNSQYGMEIGENEKKKEKDEQEDEEKGGKNRDLRSWPEAMYDLCQNTTMHGLKQTTEPQPFFIRRLFWLTLVIVGGVIFAYQLTDSIIYYYDWPVTVNVKINYNDTIRFPAVTVCNQNAFRLSQAYKHKDYRLFEEVFTSSDNENISLDGLGDSDRSLLDLYLLNAHTQHDLIISCSWNGHECHDQDLIQTVTDFGICYTFNWNQRNTRNARETGVEGGLTLLLNIEQYEYMPGPNGGAGLKLSLHGQHEQAYVRDHGLAIPPGTHGFVALKTVKIDNLPSPHGKCDDSIRLKYSDTYTVTGCQAECKMAYVKDKCNCIDMYMPGTNDTEVCSIRQYKECLLPALEEMHHIRVDDICPHCPVPCESILYEPTVSYSALSNYNMMKILESNATQGLSSHLSESLEASQRVNLASVRIDNAIINNLADTVDYLSNSISEIRSSLDQTSQLMNFMFSEIIMRTEFHSEKGLGEVKYAVDHDFIRGFDIRKERYFYYVANNFYEIGDGLRRMIISLNNTFDDLDLKMAAWLPLDNQLAGRSMIIGLANQSVEETDYAYRTATPLLTYKATLDRRYDMSFIPLELYTKKMHVQTSYVRKLVRDFNGMDNAIKIFRKIGRDFVKNGTFDEELFNKTEQSYSKHCRGYNYQIFLLEERVINYPRIVIEERIEKFQAANTTLQDRFRQWRVAVSNINDVLESISGQNWLHLEMVVNQAKIYLNDIDTLKGPLAEAVVSHQTMSSVHQIDALFKDLRSRGLDLLDAWTEIEWAYKNMWTNMLTETSTKGFYEKVRADFVDYLSSKELEAKYIRFFANLLGTDRKEISTTYPNEQLVYRLNADFADTNWTTKMEDITMEFESISGRADVSSRIGDKDILLNQQFMELHQRMEDFVSESKINSKFVTDNFMRLDVFMRELSYEQITQQPAYDVIKLLGDIGGSLGLFLGASVLTIFELIDAFLHHALRLACRR</sequence>
<dbReference type="PRINTS" id="PR01078">
    <property type="entry name" value="AMINACHANNEL"/>
</dbReference>
<feature type="region of interest" description="Disordered" evidence="13">
    <location>
        <begin position="106"/>
        <end position="127"/>
    </location>
</feature>
<proteinExistence type="inferred from homology"/>
<dbReference type="GO" id="GO:0005886">
    <property type="term" value="C:plasma membrane"/>
    <property type="evidence" value="ECO:0007669"/>
    <property type="project" value="TreeGrafter"/>
</dbReference>
<dbReference type="PANTHER" id="PTHR11690">
    <property type="entry name" value="AMILORIDE-SENSITIVE SODIUM CHANNEL-RELATED"/>
    <property type="match status" value="1"/>
</dbReference>
<comment type="subcellular location">
    <subcellularLocation>
        <location evidence="1">Membrane</location>
        <topology evidence="1">Multi-pass membrane protein</topology>
    </subcellularLocation>
</comment>
<dbReference type="GO" id="GO:0015280">
    <property type="term" value="F:ligand-gated sodium channel activity"/>
    <property type="evidence" value="ECO:0007669"/>
    <property type="project" value="TreeGrafter"/>
</dbReference>
<keyword evidence="10 12" id="KW-0739">Sodium transport</keyword>
<evidence type="ECO:0000256" key="5">
    <source>
        <dbReference type="ARBA" id="ARBA00022989"/>
    </source>
</evidence>
<keyword evidence="4 12" id="KW-0812">Transmembrane</keyword>
<keyword evidence="9" id="KW-0325">Glycoprotein</keyword>
<dbReference type="FunCoup" id="R7UCG1">
    <property type="interactions" value="96"/>
</dbReference>
<dbReference type="EnsemblMetazoa" id="CapteT186852">
    <property type="protein sequence ID" value="CapteP186852"/>
    <property type="gene ID" value="CapteG186852"/>
</dbReference>
<evidence type="ECO:0000313" key="16">
    <source>
        <dbReference type="EnsemblMetazoa" id="CapteP186852"/>
    </source>
</evidence>
<reference evidence="17" key="1">
    <citation type="submission" date="2012-12" db="EMBL/GenBank/DDBJ databases">
        <authorList>
            <person name="Hellsten U."/>
            <person name="Grimwood J."/>
            <person name="Chapman J.A."/>
            <person name="Shapiro H."/>
            <person name="Aerts A."/>
            <person name="Otillar R.P."/>
            <person name="Terry A.Y."/>
            <person name="Boore J.L."/>
            <person name="Simakov O."/>
            <person name="Marletaz F."/>
            <person name="Cho S.-J."/>
            <person name="Edsinger-Gonzales E."/>
            <person name="Havlak P."/>
            <person name="Kuo D.-H."/>
            <person name="Larsson T."/>
            <person name="Lv J."/>
            <person name="Arendt D."/>
            <person name="Savage R."/>
            <person name="Osoegawa K."/>
            <person name="de Jong P."/>
            <person name="Lindberg D.R."/>
            <person name="Seaver E.C."/>
            <person name="Weisblat D.A."/>
            <person name="Putnam N.H."/>
            <person name="Grigoriev I.V."/>
            <person name="Rokhsar D.S."/>
        </authorList>
    </citation>
    <scope>NUCLEOTIDE SEQUENCE</scope>
    <source>
        <strain evidence="17">I ESC-2004</strain>
    </source>
</reference>
<protein>
    <recommendedName>
        <fullName evidence="18">Acid-sensing ion channel 1</fullName>
    </recommendedName>
</protein>
<gene>
    <name evidence="15" type="ORF">CAPTEDRAFT_186852</name>
</gene>
<dbReference type="HOGENOM" id="CLU_314296_0_0_1"/>
<feature type="transmembrane region" description="Helical" evidence="14">
    <location>
        <begin position="161"/>
        <end position="179"/>
    </location>
</feature>
<dbReference type="Pfam" id="PF00858">
    <property type="entry name" value="ASC"/>
    <property type="match status" value="2"/>
</dbReference>
<evidence type="ECO:0000313" key="17">
    <source>
        <dbReference type="Proteomes" id="UP000014760"/>
    </source>
</evidence>
<keyword evidence="17" id="KW-1185">Reference proteome</keyword>
<evidence type="ECO:0000256" key="3">
    <source>
        <dbReference type="ARBA" id="ARBA00022461"/>
    </source>
</evidence>